<feature type="transmembrane region" description="Helical" evidence="4">
    <location>
        <begin position="159"/>
        <end position="180"/>
    </location>
</feature>
<dbReference type="EMBL" id="CP108222">
    <property type="protein sequence ID" value="WTT17485.1"/>
    <property type="molecule type" value="Genomic_DNA"/>
</dbReference>
<protein>
    <recommendedName>
        <fullName evidence="5">Histidine kinase/HSP90-like ATPase domain-containing protein</fullName>
    </recommendedName>
</protein>
<gene>
    <name evidence="6" type="ORF">OHA22_19025</name>
</gene>
<evidence type="ECO:0000313" key="6">
    <source>
        <dbReference type="EMBL" id="WTT17485.1"/>
    </source>
</evidence>
<feature type="transmembrane region" description="Helical" evidence="4">
    <location>
        <begin position="105"/>
        <end position="123"/>
    </location>
</feature>
<proteinExistence type="predicted"/>
<dbReference type="CDD" id="cd16917">
    <property type="entry name" value="HATPase_UhpB-NarQ-NarX-like"/>
    <property type="match status" value="1"/>
</dbReference>
<dbReference type="SUPFAM" id="SSF55874">
    <property type="entry name" value="ATPase domain of HSP90 chaperone/DNA topoisomerase II/histidine kinase"/>
    <property type="match status" value="1"/>
</dbReference>
<keyword evidence="4" id="KW-0472">Membrane</keyword>
<keyword evidence="3" id="KW-0902">Two-component regulatory system</keyword>
<organism evidence="6">
    <name type="scientific">Streptomyces sp. NBC_00093</name>
    <dbReference type="NCBI Taxonomy" id="2975649"/>
    <lineage>
        <taxon>Bacteria</taxon>
        <taxon>Bacillati</taxon>
        <taxon>Actinomycetota</taxon>
        <taxon>Actinomycetes</taxon>
        <taxon>Kitasatosporales</taxon>
        <taxon>Streptomycetaceae</taxon>
        <taxon>Streptomyces</taxon>
    </lineage>
</organism>
<name>A0AAU2A0U8_9ACTN</name>
<keyword evidence="2" id="KW-0418">Kinase</keyword>
<dbReference type="AlphaFoldDB" id="A0AAU2A0U8"/>
<dbReference type="GO" id="GO:0016301">
    <property type="term" value="F:kinase activity"/>
    <property type="evidence" value="ECO:0007669"/>
    <property type="project" value="UniProtKB-KW"/>
</dbReference>
<evidence type="ECO:0000256" key="3">
    <source>
        <dbReference type="ARBA" id="ARBA00023012"/>
    </source>
</evidence>
<keyword evidence="4" id="KW-0812">Transmembrane</keyword>
<feature type="transmembrane region" description="Helical" evidence="4">
    <location>
        <begin position="49"/>
        <end position="69"/>
    </location>
</feature>
<reference evidence="6" key="1">
    <citation type="submission" date="2022-10" db="EMBL/GenBank/DDBJ databases">
        <title>The complete genomes of actinobacterial strains from the NBC collection.</title>
        <authorList>
            <person name="Joergensen T.S."/>
            <person name="Alvarez Arevalo M."/>
            <person name="Sterndorff E.B."/>
            <person name="Faurdal D."/>
            <person name="Vuksanovic O."/>
            <person name="Mourched A.-S."/>
            <person name="Charusanti P."/>
            <person name="Shaw S."/>
            <person name="Blin K."/>
            <person name="Weber T."/>
        </authorList>
    </citation>
    <scope>NUCLEOTIDE SEQUENCE</scope>
    <source>
        <strain evidence="6">NBC_00093</strain>
    </source>
</reference>
<dbReference type="Gene3D" id="3.30.565.10">
    <property type="entry name" value="Histidine kinase-like ATPase, C-terminal domain"/>
    <property type="match status" value="1"/>
</dbReference>
<dbReference type="GO" id="GO:0000160">
    <property type="term" value="P:phosphorelay signal transduction system"/>
    <property type="evidence" value="ECO:0007669"/>
    <property type="project" value="UniProtKB-KW"/>
</dbReference>
<evidence type="ECO:0000256" key="1">
    <source>
        <dbReference type="ARBA" id="ARBA00022679"/>
    </source>
</evidence>
<dbReference type="InterPro" id="IPR050482">
    <property type="entry name" value="Sensor_HK_TwoCompSys"/>
</dbReference>
<keyword evidence="4" id="KW-1133">Transmembrane helix</keyword>
<feature type="domain" description="Histidine kinase/HSP90-like ATPase" evidence="5">
    <location>
        <begin position="300"/>
        <end position="386"/>
    </location>
</feature>
<dbReference type="PANTHER" id="PTHR24421:SF61">
    <property type="entry name" value="OXYGEN SENSOR HISTIDINE KINASE NREB"/>
    <property type="match status" value="1"/>
</dbReference>
<sequence>MPVKIAPPVSARERTQRMIVRALAWLRAAQFALWLWLPVLDGPGRYPPQVFVCYVLAALWSALFFGVGIRQHALTPPWLTADVVLAVGYAVLVSRSYPAVEAASITNWVIPPLCGVAVTAAIYAGRLRAVAVGVVVGAWLVGAWPATRTPSVQELFSNAAMMALFAGVAGVTGTLLLRAAREADEAADRAVDAERKEAAATARDAERDHQFTQLHDTVLHTLEGIARGRFDNDPEGARSRCSLDAEFLRGLITSGTDGVPAELGAALSRMVRDHPDRVTLKRVNTVFDRLPPDLPPGVVEALTGAAREALNNVAEHARTDEAWLTASAEEGAGVRVTVVDRGVGFDPGAAPMGLGVNHSILNRVADAGGRATVTGAPGEGTIVEMTWTP</sequence>
<feature type="transmembrane region" description="Helical" evidence="4">
    <location>
        <begin position="76"/>
        <end position="93"/>
    </location>
</feature>
<dbReference type="PANTHER" id="PTHR24421">
    <property type="entry name" value="NITRATE/NITRITE SENSOR PROTEIN NARX-RELATED"/>
    <property type="match status" value="1"/>
</dbReference>
<keyword evidence="1" id="KW-0808">Transferase</keyword>
<feature type="transmembrane region" description="Helical" evidence="4">
    <location>
        <begin position="130"/>
        <end position="147"/>
    </location>
</feature>
<dbReference type="InterPro" id="IPR003594">
    <property type="entry name" value="HATPase_dom"/>
</dbReference>
<dbReference type="InterPro" id="IPR036890">
    <property type="entry name" value="HATPase_C_sf"/>
</dbReference>
<accession>A0AAU2A0U8</accession>
<dbReference type="Pfam" id="PF02518">
    <property type="entry name" value="HATPase_c"/>
    <property type="match status" value="1"/>
</dbReference>
<feature type="transmembrane region" description="Helical" evidence="4">
    <location>
        <begin position="18"/>
        <end position="37"/>
    </location>
</feature>
<evidence type="ECO:0000259" key="5">
    <source>
        <dbReference type="Pfam" id="PF02518"/>
    </source>
</evidence>
<evidence type="ECO:0000256" key="4">
    <source>
        <dbReference type="SAM" id="Phobius"/>
    </source>
</evidence>
<evidence type="ECO:0000256" key="2">
    <source>
        <dbReference type="ARBA" id="ARBA00022777"/>
    </source>
</evidence>